<dbReference type="Proteomes" id="UP000314294">
    <property type="component" value="Unassembled WGS sequence"/>
</dbReference>
<organism evidence="2 3">
    <name type="scientific">Liparis tanakae</name>
    <name type="common">Tanaka's snailfish</name>
    <dbReference type="NCBI Taxonomy" id="230148"/>
    <lineage>
        <taxon>Eukaryota</taxon>
        <taxon>Metazoa</taxon>
        <taxon>Chordata</taxon>
        <taxon>Craniata</taxon>
        <taxon>Vertebrata</taxon>
        <taxon>Euteleostomi</taxon>
        <taxon>Actinopterygii</taxon>
        <taxon>Neopterygii</taxon>
        <taxon>Teleostei</taxon>
        <taxon>Neoteleostei</taxon>
        <taxon>Acanthomorphata</taxon>
        <taxon>Eupercaria</taxon>
        <taxon>Perciformes</taxon>
        <taxon>Cottioidei</taxon>
        <taxon>Cottales</taxon>
        <taxon>Liparidae</taxon>
        <taxon>Liparis</taxon>
    </lineage>
</organism>
<proteinExistence type="predicted"/>
<feature type="compositionally biased region" description="Basic and acidic residues" evidence="1">
    <location>
        <begin position="47"/>
        <end position="74"/>
    </location>
</feature>
<evidence type="ECO:0000256" key="1">
    <source>
        <dbReference type="SAM" id="MobiDB-lite"/>
    </source>
</evidence>
<accession>A0A4Z2GNT9</accession>
<evidence type="ECO:0000313" key="3">
    <source>
        <dbReference type="Proteomes" id="UP000314294"/>
    </source>
</evidence>
<sequence length="74" mass="7893">MNERARDKTPPPPDEYQATAAEPVPQVQPPFQGMGGRDPGGCAGASAEKHSPADTAVSEKQRSVHLELARAQRD</sequence>
<dbReference type="EMBL" id="SRLO01000470">
    <property type="protein sequence ID" value="TNN54951.1"/>
    <property type="molecule type" value="Genomic_DNA"/>
</dbReference>
<evidence type="ECO:0000313" key="2">
    <source>
        <dbReference type="EMBL" id="TNN54951.1"/>
    </source>
</evidence>
<feature type="compositionally biased region" description="Gly residues" evidence="1">
    <location>
        <begin position="33"/>
        <end position="43"/>
    </location>
</feature>
<protein>
    <submittedName>
        <fullName evidence="2">Uncharacterized protein</fullName>
    </submittedName>
</protein>
<dbReference type="AlphaFoldDB" id="A0A4Z2GNT9"/>
<comment type="caution">
    <text evidence="2">The sequence shown here is derived from an EMBL/GenBank/DDBJ whole genome shotgun (WGS) entry which is preliminary data.</text>
</comment>
<name>A0A4Z2GNT9_9TELE</name>
<keyword evidence="3" id="KW-1185">Reference proteome</keyword>
<gene>
    <name evidence="2" type="ORF">EYF80_034819</name>
</gene>
<reference evidence="2 3" key="1">
    <citation type="submission" date="2019-03" db="EMBL/GenBank/DDBJ databases">
        <title>First draft genome of Liparis tanakae, snailfish: a comprehensive survey of snailfish specific genes.</title>
        <authorList>
            <person name="Kim W."/>
            <person name="Song I."/>
            <person name="Jeong J.-H."/>
            <person name="Kim D."/>
            <person name="Kim S."/>
            <person name="Ryu S."/>
            <person name="Song J.Y."/>
            <person name="Lee S.K."/>
        </authorList>
    </citation>
    <scope>NUCLEOTIDE SEQUENCE [LARGE SCALE GENOMIC DNA]</scope>
    <source>
        <tissue evidence="2">Muscle</tissue>
    </source>
</reference>
<feature type="region of interest" description="Disordered" evidence="1">
    <location>
        <begin position="1"/>
        <end position="74"/>
    </location>
</feature>